<dbReference type="EMBL" id="CM007904">
    <property type="protein sequence ID" value="OTF94454.1"/>
    <property type="molecule type" value="Genomic_DNA"/>
</dbReference>
<sequence>MHGSNPASPTKNMYKYTIMGIKLYTIQPLYIHSETPKALIIIHIKMTTVASLLSENPVVVFSKTTCFISHSIVELIRKFGANPMIYELDELPSGSRIERELIEFGCNPSVPAVFIGKKLIGGANELISLNLQSKLRPLLINANAIWM</sequence>
<evidence type="ECO:0000313" key="7">
    <source>
        <dbReference type="EMBL" id="OTF94454.1"/>
    </source>
</evidence>
<dbReference type="SUPFAM" id="SSF52833">
    <property type="entry name" value="Thioredoxin-like"/>
    <property type="match status" value="1"/>
</dbReference>
<evidence type="ECO:0000256" key="4">
    <source>
        <dbReference type="ARBA" id="ARBA00023284"/>
    </source>
</evidence>
<reference evidence="6 8" key="1">
    <citation type="journal article" date="2017" name="Nature">
        <title>The sunflower genome provides insights into oil metabolism, flowering and Asterid evolution.</title>
        <authorList>
            <person name="Badouin H."/>
            <person name="Gouzy J."/>
            <person name="Grassa C.J."/>
            <person name="Murat F."/>
            <person name="Staton S.E."/>
            <person name="Cottret L."/>
            <person name="Lelandais-Briere C."/>
            <person name="Owens G.L."/>
            <person name="Carrere S."/>
            <person name="Mayjonade B."/>
            <person name="Legrand L."/>
            <person name="Gill N."/>
            <person name="Kane N.C."/>
            <person name="Bowers J.E."/>
            <person name="Hubner S."/>
            <person name="Bellec A."/>
            <person name="Berard A."/>
            <person name="Berges H."/>
            <person name="Blanchet N."/>
            <person name="Boniface M.C."/>
            <person name="Brunel D."/>
            <person name="Catrice O."/>
            <person name="Chaidir N."/>
            <person name="Claudel C."/>
            <person name="Donnadieu C."/>
            <person name="Faraut T."/>
            <person name="Fievet G."/>
            <person name="Helmstetter N."/>
            <person name="King M."/>
            <person name="Knapp S.J."/>
            <person name="Lai Z."/>
            <person name="Le Paslier M.C."/>
            <person name="Lippi Y."/>
            <person name="Lorenzon L."/>
            <person name="Mandel J.R."/>
            <person name="Marage G."/>
            <person name="Marchand G."/>
            <person name="Marquand E."/>
            <person name="Bret-Mestries E."/>
            <person name="Morien E."/>
            <person name="Nambeesan S."/>
            <person name="Nguyen T."/>
            <person name="Pegot-Espagnet P."/>
            <person name="Pouilly N."/>
            <person name="Raftis F."/>
            <person name="Sallet E."/>
            <person name="Schiex T."/>
            <person name="Thomas J."/>
            <person name="Vandecasteele C."/>
            <person name="Vares D."/>
            <person name="Vear F."/>
            <person name="Vautrin S."/>
            <person name="Crespi M."/>
            <person name="Mangin B."/>
            <person name="Burke J.M."/>
            <person name="Salse J."/>
            <person name="Munos S."/>
            <person name="Vincourt P."/>
            <person name="Rieseberg L.H."/>
            <person name="Langlade N.B."/>
        </authorList>
    </citation>
    <scope>NUCLEOTIDE SEQUENCE [LARGE SCALE GENOMIC DNA]</scope>
    <source>
        <strain evidence="8">cv. SF193</strain>
        <tissue evidence="6">Leaves</tissue>
    </source>
</reference>
<evidence type="ECO:0000256" key="2">
    <source>
        <dbReference type="ARBA" id="ARBA00007568"/>
    </source>
</evidence>
<reference evidence="7" key="2">
    <citation type="submission" date="2017-02" db="EMBL/GenBank/DDBJ databases">
        <title>Sunflower complete genome.</title>
        <authorList>
            <person name="Langlade N."/>
            <person name="Munos S."/>
        </authorList>
    </citation>
    <scope>NUCLEOTIDE SEQUENCE [LARGE SCALE GENOMIC DNA]</scope>
    <source>
        <tissue evidence="7">Leaves</tissue>
    </source>
</reference>
<evidence type="ECO:0000313" key="6">
    <source>
        <dbReference type="EMBL" id="KAF5764749.1"/>
    </source>
</evidence>
<dbReference type="Pfam" id="PF00462">
    <property type="entry name" value="Glutaredoxin"/>
    <property type="match status" value="1"/>
</dbReference>
<dbReference type="PRINTS" id="PR00160">
    <property type="entry name" value="GLUTAREDOXIN"/>
</dbReference>
<evidence type="ECO:0000313" key="8">
    <source>
        <dbReference type="Proteomes" id="UP000215914"/>
    </source>
</evidence>
<dbReference type="Proteomes" id="UP000215914">
    <property type="component" value="Chromosome 15"/>
</dbReference>
<dbReference type="InterPro" id="IPR011905">
    <property type="entry name" value="GlrX-like_pln_2"/>
</dbReference>
<evidence type="ECO:0000256" key="3">
    <source>
        <dbReference type="ARBA" id="ARBA00022490"/>
    </source>
</evidence>
<dbReference type="PROSITE" id="PS51354">
    <property type="entry name" value="GLUTAREDOXIN_2"/>
    <property type="match status" value="1"/>
</dbReference>
<evidence type="ECO:0000256" key="1">
    <source>
        <dbReference type="ARBA" id="ARBA00004496"/>
    </source>
</evidence>
<dbReference type="STRING" id="4232.A0A251S6H6"/>
<gene>
    <name evidence="7" type="ORF">HannXRQ_Chr15g0472251</name>
    <name evidence="6" type="ORF">HanXRQr2_Chr15g0695661</name>
</gene>
<dbReference type="PANTHER" id="PTHR10168">
    <property type="entry name" value="GLUTAREDOXIN"/>
    <property type="match status" value="1"/>
</dbReference>
<keyword evidence="3" id="KW-0963">Cytoplasm</keyword>
<reference evidence="6" key="3">
    <citation type="submission" date="2020-06" db="EMBL/GenBank/DDBJ databases">
        <title>Helianthus annuus Genome sequencing and assembly Release 2.</title>
        <authorList>
            <person name="Gouzy J."/>
            <person name="Langlade N."/>
            <person name="Munos S."/>
        </authorList>
    </citation>
    <scope>NUCLEOTIDE SEQUENCE</scope>
    <source>
        <tissue evidence="6">Leaves</tissue>
    </source>
</reference>
<dbReference type="InterPro" id="IPR014025">
    <property type="entry name" value="Glutaredoxin_subgr"/>
</dbReference>
<keyword evidence="8" id="KW-1185">Reference proteome</keyword>
<dbReference type="InterPro" id="IPR036249">
    <property type="entry name" value="Thioredoxin-like_sf"/>
</dbReference>
<evidence type="ECO:0000259" key="5">
    <source>
        <dbReference type="Pfam" id="PF00462"/>
    </source>
</evidence>
<dbReference type="Gene3D" id="3.40.30.10">
    <property type="entry name" value="Glutaredoxin"/>
    <property type="match status" value="1"/>
</dbReference>
<dbReference type="AlphaFoldDB" id="A0A251S6H6"/>
<dbReference type="OMA" id="YTIMGIK"/>
<keyword evidence="4" id="KW-0676">Redox-active center</keyword>
<dbReference type="EC" id="1.8.1.9" evidence="6"/>
<proteinExistence type="inferred from homology"/>
<dbReference type="GO" id="GO:0005737">
    <property type="term" value="C:cytoplasm"/>
    <property type="evidence" value="ECO:0007669"/>
    <property type="project" value="UniProtKB-SubCell"/>
</dbReference>
<dbReference type="InterPro" id="IPR002109">
    <property type="entry name" value="Glutaredoxin"/>
</dbReference>
<protein>
    <submittedName>
        <fullName evidence="7">Putative glutaredoxin-like, plant II, Thioredoxin-like fold protein</fullName>
    </submittedName>
    <submittedName>
        <fullName evidence="6">Thioredoxin-disulfide reductase</fullName>
        <ecNumber evidence="6">1.8.1.9</ecNumber>
    </submittedName>
</protein>
<dbReference type="Gramene" id="mRNA:HanXRQr2_Chr15g0695661">
    <property type="protein sequence ID" value="CDS:HanXRQr2_Chr15g0695661.1"/>
    <property type="gene ID" value="HanXRQr2_Chr15g0695661"/>
</dbReference>
<dbReference type="EMBL" id="MNCJ02000330">
    <property type="protein sequence ID" value="KAF5764749.1"/>
    <property type="molecule type" value="Genomic_DNA"/>
</dbReference>
<dbReference type="GO" id="GO:0004791">
    <property type="term" value="F:thioredoxin-disulfide reductase (NADPH) activity"/>
    <property type="evidence" value="ECO:0007669"/>
    <property type="project" value="UniProtKB-EC"/>
</dbReference>
<organism evidence="7 8">
    <name type="scientific">Helianthus annuus</name>
    <name type="common">Common sunflower</name>
    <dbReference type="NCBI Taxonomy" id="4232"/>
    <lineage>
        <taxon>Eukaryota</taxon>
        <taxon>Viridiplantae</taxon>
        <taxon>Streptophyta</taxon>
        <taxon>Embryophyta</taxon>
        <taxon>Tracheophyta</taxon>
        <taxon>Spermatophyta</taxon>
        <taxon>Magnoliopsida</taxon>
        <taxon>eudicotyledons</taxon>
        <taxon>Gunneridae</taxon>
        <taxon>Pentapetalae</taxon>
        <taxon>asterids</taxon>
        <taxon>campanulids</taxon>
        <taxon>Asterales</taxon>
        <taxon>Asteraceae</taxon>
        <taxon>Asteroideae</taxon>
        <taxon>Heliantheae alliance</taxon>
        <taxon>Heliantheae</taxon>
        <taxon>Helianthus</taxon>
    </lineage>
</organism>
<dbReference type="CDD" id="cd03419">
    <property type="entry name" value="GRX_GRXh_1_2_like"/>
    <property type="match status" value="1"/>
</dbReference>
<dbReference type="NCBIfam" id="TIGR02189">
    <property type="entry name" value="GlrX-like_plant"/>
    <property type="match status" value="1"/>
</dbReference>
<dbReference type="InParanoid" id="A0A251S6H6"/>
<comment type="similarity">
    <text evidence="2">Belongs to the glutaredoxin family. CC-type subfamily.</text>
</comment>
<feature type="domain" description="Glutaredoxin" evidence="5">
    <location>
        <begin position="58"/>
        <end position="120"/>
    </location>
</feature>
<name>A0A251S6H6_HELAN</name>
<accession>A0A251S6H6</accession>
<keyword evidence="6" id="KW-0560">Oxidoreductase</keyword>
<comment type="subcellular location">
    <subcellularLocation>
        <location evidence="1">Cytoplasm</location>
    </subcellularLocation>
</comment>